<feature type="active site" evidence="5">
    <location>
        <position position="233"/>
    </location>
</feature>
<feature type="binding site" evidence="5">
    <location>
        <begin position="142"/>
        <end position="146"/>
    </location>
    <ligand>
        <name>substrate</name>
    </ligand>
</feature>
<feature type="active site" evidence="5">
    <location>
        <position position="206"/>
    </location>
</feature>
<gene>
    <name evidence="5 7" type="primary">bioH</name>
    <name evidence="7" type="ORF">ACFOE0_12580</name>
</gene>
<feature type="binding site" evidence="5">
    <location>
        <begin position="79"/>
        <end position="80"/>
    </location>
    <ligand>
        <name>substrate</name>
    </ligand>
</feature>
<comment type="similarity">
    <text evidence="5">Belongs to the AB hydrolase superfamily. Carboxylesterase BioH family.</text>
</comment>
<sequence length="256" mass="28268">MTQLHIDIRGQGPELILLHGWGVNSAAFAPLYEHLSEYRVYYVDLPGFGHSQQGDNSLQGWAKQLAEQLPDGAIWAGWSLGGLVASRVALDYPDKVKGLITIASSPCFMAREDEGWFGIPPQVLTQFSDQLGKDLPKTIERFLAIQAMGSVTAKEDIKRIRELVLARPLPTPDALAAGLQMLEQQDLRTEVAGLTLPWLRVWGRLDGLVPRRVIPAMPATPQSQDAIITKASHAPFISHTHEFVELVGNWLQQHTG</sequence>
<comment type="caution">
    <text evidence="7">The sequence shown here is derived from an EMBL/GenBank/DDBJ whole genome shotgun (WGS) entry which is preliminary data.</text>
</comment>
<name>A0ABV7GF73_9GAMM</name>
<evidence type="ECO:0000256" key="2">
    <source>
        <dbReference type="ARBA" id="ARBA00022490"/>
    </source>
</evidence>
<accession>A0ABV7GF73</accession>
<evidence type="ECO:0000313" key="7">
    <source>
        <dbReference type="EMBL" id="MFC3139013.1"/>
    </source>
</evidence>
<keyword evidence="1 5" id="KW-0719">Serine esterase</keyword>
<keyword evidence="4 5" id="KW-0378">Hydrolase</keyword>
<dbReference type="Proteomes" id="UP001595621">
    <property type="component" value="Unassembled WGS sequence"/>
</dbReference>
<evidence type="ECO:0000256" key="1">
    <source>
        <dbReference type="ARBA" id="ARBA00022487"/>
    </source>
</evidence>
<evidence type="ECO:0000259" key="6">
    <source>
        <dbReference type="Pfam" id="PF00561"/>
    </source>
</evidence>
<dbReference type="EMBL" id="JBHRTD010000015">
    <property type="protein sequence ID" value="MFC3139013.1"/>
    <property type="molecule type" value="Genomic_DNA"/>
</dbReference>
<dbReference type="GO" id="GO:0090499">
    <property type="term" value="F:pimelyl-[acyl-carrier protein] methyl ester esterase activity"/>
    <property type="evidence" value="ECO:0007669"/>
    <property type="project" value="UniProtKB-EC"/>
</dbReference>
<keyword evidence="2 5" id="KW-0963">Cytoplasm</keyword>
<evidence type="ECO:0000256" key="5">
    <source>
        <dbReference type="HAMAP-Rule" id="MF_01260"/>
    </source>
</evidence>
<comment type="function">
    <text evidence="5">The physiological role of BioH is to remove the methyl group introduced by BioC when the pimeloyl moiety is complete. It allows to synthesize pimeloyl-ACP via the fatty acid synthetic pathway through the hydrolysis of the ester bonds of pimeloyl-ACP esters.</text>
</comment>
<comment type="subcellular location">
    <subcellularLocation>
        <location evidence="5">Cytoplasm</location>
    </subcellularLocation>
</comment>
<comment type="catalytic activity">
    <reaction evidence="5">
        <text>6-carboxyhexanoyl-[ACP] methyl ester + H2O = 6-carboxyhexanoyl-[ACP] + methanol + H(+)</text>
        <dbReference type="Rhea" id="RHEA:42700"/>
        <dbReference type="Rhea" id="RHEA-COMP:9955"/>
        <dbReference type="Rhea" id="RHEA-COMP:10186"/>
        <dbReference type="ChEBI" id="CHEBI:15377"/>
        <dbReference type="ChEBI" id="CHEBI:15378"/>
        <dbReference type="ChEBI" id="CHEBI:17790"/>
        <dbReference type="ChEBI" id="CHEBI:78846"/>
        <dbReference type="ChEBI" id="CHEBI:82735"/>
        <dbReference type="EC" id="3.1.1.85"/>
    </reaction>
</comment>
<dbReference type="Gene3D" id="3.40.50.1820">
    <property type="entry name" value="alpha/beta hydrolase"/>
    <property type="match status" value="1"/>
</dbReference>
<dbReference type="EC" id="3.1.1.85" evidence="5"/>
<evidence type="ECO:0000256" key="4">
    <source>
        <dbReference type="ARBA" id="ARBA00022801"/>
    </source>
</evidence>
<evidence type="ECO:0000256" key="3">
    <source>
        <dbReference type="ARBA" id="ARBA00022756"/>
    </source>
</evidence>
<dbReference type="InterPro" id="IPR000073">
    <property type="entry name" value="AB_hydrolase_1"/>
</dbReference>
<feature type="binding site" evidence="5">
    <location>
        <position position="233"/>
    </location>
    <ligand>
        <name>substrate</name>
    </ligand>
</feature>
<dbReference type="PANTHER" id="PTHR43194:SF5">
    <property type="entry name" value="PIMELOYL-[ACYL-CARRIER PROTEIN] METHYL ESTER ESTERASE"/>
    <property type="match status" value="1"/>
</dbReference>
<dbReference type="HAMAP" id="MF_01260">
    <property type="entry name" value="Carboxylester"/>
    <property type="match status" value="1"/>
</dbReference>
<feature type="domain" description="AB hydrolase-1" evidence="6">
    <location>
        <begin position="15"/>
        <end position="239"/>
    </location>
</feature>
<feature type="binding site" evidence="5">
    <location>
        <position position="21"/>
    </location>
    <ligand>
        <name>substrate</name>
    </ligand>
</feature>
<dbReference type="SUPFAM" id="SSF53474">
    <property type="entry name" value="alpha/beta-Hydrolases"/>
    <property type="match status" value="1"/>
</dbReference>
<evidence type="ECO:0000313" key="8">
    <source>
        <dbReference type="Proteomes" id="UP001595621"/>
    </source>
</evidence>
<dbReference type="RefSeq" id="WP_248936882.1">
    <property type="nucleotide sequence ID" value="NZ_JAKILF010000006.1"/>
</dbReference>
<dbReference type="Pfam" id="PF00561">
    <property type="entry name" value="Abhydrolase_1"/>
    <property type="match status" value="1"/>
</dbReference>
<proteinExistence type="inferred from homology"/>
<dbReference type="InterPro" id="IPR010076">
    <property type="entry name" value="BioH"/>
</dbReference>
<reference evidence="8" key="1">
    <citation type="journal article" date="2019" name="Int. J. Syst. Evol. Microbiol.">
        <title>The Global Catalogue of Microorganisms (GCM) 10K type strain sequencing project: providing services to taxonomists for standard genome sequencing and annotation.</title>
        <authorList>
            <consortium name="The Broad Institute Genomics Platform"/>
            <consortium name="The Broad Institute Genome Sequencing Center for Infectious Disease"/>
            <person name="Wu L."/>
            <person name="Ma J."/>
        </authorList>
    </citation>
    <scope>NUCLEOTIDE SEQUENCE [LARGE SCALE GENOMIC DNA]</scope>
    <source>
        <strain evidence="8">KCTC 52277</strain>
    </source>
</reference>
<dbReference type="InterPro" id="IPR029058">
    <property type="entry name" value="AB_hydrolase_fold"/>
</dbReference>
<feature type="active site" description="Nucleophile" evidence="5">
    <location>
        <position position="79"/>
    </location>
</feature>
<keyword evidence="3 5" id="KW-0093">Biotin biosynthesis</keyword>
<comment type="subunit">
    <text evidence="5">Monomer.</text>
</comment>
<dbReference type="NCBIfam" id="TIGR01738">
    <property type="entry name" value="bioH"/>
    <property type="match status" value="1"/>
</dbReference>
<comment type="pathway">
    <text evidence="5">Cofactor biosynthesis; biotin biosynthesis.</text>
</comment>
<dbReference type="PANTHER" id="PTHR43194">
    <property type="entry name" value="HYDROLASE ALPHA/BETA FOLD FAMILY"/>
    <property type="match status" value="1"/>
</dbReference>
<keyword evidence="8" id="KW-1185">Reference proteome</keyword>
<dbReference type="InterPro" id="IPR050228">
    <property type="entry name" value="Carboxylesterase_BioH"/>
</dbReference>
<protein>
    <recommendedName>
        <fullName evidence="5">Pimeloyl-[acyl-carrier protein] methyl ester esterase</fullName>
        <ecNumber evidence="5">3.1.1.85</ecNumber>
    </recommendedName>
    <alternativeName>
        <fullName evidence="5">Biotin synthesis protein BioH</fullName>
    </alternativeName>
    <alternativeName>
        <fullName evidence="5">Carboxylesterase BioH</fullName>
    </alternativeName>
</protein>
<organism evidence="7 8">
    <name type="scientific">Shewanella submarina</name>
    <dbReference type="NCBI Taxonomy" id="2016376"/>
    <lineage>
        <taxon>Bacteria</taxon>
        <taxon>Pseudomonadati</taxon>
        <taxon>Pseudomonadota</taxon>
        <taxon>Gammaproteobacteria</taxon>
        <taxon>Alteromonadales</taxon>
        <taxon>Shewanellaceae</taxon>
        <taxon>Shewanella</taxon>
    </lineage>
</organism>